<proteinExistence type="predicted"/>
<dbReference type="RefSeq" id="WP_045347766.1">
    <property type="nucleotide sequence ID" value="NZ_JALGQD010000001.1"/>
</dbReference>
<evidence type="ECO:0000256" key="1">
    <source>
        <dbReference type="SAM" id="Coils"/>
    </source>
</evidence>
<dbReference type="AlphaFoldDB" id="A0A837F512"/>
<keyword evidence="1" id="KW-0175">Coiled coil</keyword>
<organism evidence="2 3">
    <name type="scientific">Enterobacter hormaechei subsp. xiangfangensis</name>
    <dbReference type="NCBI Taxonomy" id="1296536"/>
    <lineage>
        <taxon>Bacteria</taxon>
        <taxon>Pseudomonadati</taxon>
        <taxon>Pseudomonadota</taxon>
        <taxon>Gammaproteobacteria</taxon>
        <taxon>Enterobacterales</taxon>
        <taxon>Enterobacteriaceae</taxon>
        <taxon>Enterobacter</taxon>
        <taxon>Enterobacter cloacae complex</taxon>
    </lineage>
</organism>
<reference evidence="2 3" key="1">
    <citation type="submission" date="2015-03" db="EMBL/GenBank/DDBJ databases">
        <authorList>
            <person name="McCorrison J."/>
            <person name="Sanka R."/>
            <person name="Adams M."/>
            <person name="Brinkac L."/>
            <person name="Nierman W."/>
            <person name="Sutton G."/>
            <person name="Nelson K."/>
            <person name="Kiedrowski L."/>
            <person name="Guerrero D."/>
            <person name="Bonomo R."/>
        </authorList>
    </citation>
    <scope>NUCLEOTIDE SEQUENCE [LARGE SCALE GENOMIC DNA]</scope>
    <source>
        <strain evidence="2 3">39373</strain>
    </source>
</reference>
<evidence type="ECO:0008006" key="4">
    <source>
        <dbReference type="Google" id="ProtNLM"/>
    </source>
</evidence>
<comment type="caution">
    <text evidence="2">The sequence shown here is derived from an EMBL/GenBank/DDBJ whole genome shotgun (WGS) entry which is preliminary data.</text>
</comment>
<evidence type="ECO:0000313" key="2">
    <source>
        <dbReference type="EMBL" id="KJM56074.1"/>
    </source>
</evidence>
<dbReference type="Proteomes" id="UP000033679">
    <property type="component" value="Unassembled WGS sequence"/>
</dbReference>
<name>A0A837F512_9ENTR</name>
<evidence type="ECO:0000313" key="3">
    <source>
        <dbReference type="Proteomes" id="UP000033679"/>
    </source>
</evidence>
<feature type="coiled-coil region" evidence="1">
    <location>
        <begin position="43"/>
        <end position="77"/>
    </location>
</feature>
<sequence>MLQEEKDAYDKAITSIVYALESLGSLFSVHGMEGLYELTNPSFEELQDTLAKMKAGAEDLNHEIERLVTEKHDLDAAGASVGLMNIRQGIMYAESLLMAVQQKDLKKSLEAHEQVVNHGIQPNNW</sequence>
<gene>
    <name evidence="2" type="ORF">SS59_26410</name>
</gene>
<dbReference type="EMBL" id="JZYN01000094">
    <property type="protein sequence ID" value="KJM56074.1"/>
    <property type="molecule type" value="Genomic_DNA"/>
</dbReference>
<protein>
    <recommendedName>
        <fullName evidence="4">HPt domain-containing protein</fullName>
    </recommendedName>
</protein>
<accession>A0A837F512</accession>